<reference evidence="1 2" key="1">
    <citation type="submission" date="2022-09" db="EMBL/GenBank/DDBJ databases">
        <title>Chelativorans salina sp. nov., a novel slightly halophilic bacterium isolated from a saline lake sediment enrichment.</title>
        <authorList>
            <person name="Gao L."/>
            <person name="Fang B.-Z."/>
            <person name="Li W.-J."/>
        </authorList>
    </citation>
    <scope>NUCLEOTIDE SEQUENCE [LARGE SCALE GENOMIC DNA]</scope>
    <source>
        <strain evidence="1 2">EGI FJ00035</strain>
    </source>
</reference>
<sequence>MRAQFDLLTREQQVMLLEECQSIVVEGNVTGAWLDLCQQVRPL</sequence>
<comment type="caution">
    <text evidence="1">The sequence shown here is derived from an EMBL/GenBank/DDBJ whole genome shotgun (WGS) entry which is preliminary data.</text>
</comment>
<dbReference type="RefSeq" id="WP_260905283.1">
    <property type="nucleotide sequence ID" value="NZ_JAOCZP010000005.1"/>
</dbReference>
<name>A0ABT2LR09_9HYPH</name>
<proteinExistence type="predicted"/>
<dbReference type="EMBL" id="JAOCZP010000005">
    <property type="protein sequence ID" value="MCT7376987.1"/>
    <property type="molecule type" value="Genomic_DNA"/>
</dbReference>
<protein>
    <submittedName>
        <fullName evidence="1">Uncharacterized protein</fullName>
    </submittedName>
</protein>
<organism evidence="1 2">
    <name type="scientific">Chelativorans salis</name>
    <dbReference type="NCBI Taxonomy" id="2978478"/>
    <lineage>
        <taxon>Bacteria</taxon>
        <taxon>Pseudomonadati</taxon>
        <taxon>Pseudomonadota</taxon>
        <taxon>Alphaproteobacteria</taxon>
        <taxon>Hyphomicrobiales</taxon>
        <taxon>Phyllobacteriaceae</taxon>
        <taxon>Chelativorans</taxon>
    </lineage>
</organism>
<evidence type="ECO:0000313" key="1">
    <source>
        <dbReference type="EMBL" id="MCT7376987.1"/>
    </source>
</evidence>
<evidence type="ECO:0000313" key="2">
    <source>
        <dbReference type="Proteomes" id="UP001320831"/>
    </source>
</evidence>
<keyword evidence="2" id="KW-1185">Reference proteome</keyword>
<dbReference type="Proteomes" id="UP001320831">
    <property type="component" value="Unassembled WGS sequence"/>
</dbReference>
<gene>
    <name evidence="1" type="ORF">N5A92_18365</name>
</gene>
<accession>A0ABT2LR09</accession>